<keyword evidence="2" id="KW-1185">Reference proteome</keyword>
<gene>
    <name evidence="1" type="ORF">SR900_06330</name>
</gene>
<dbReference type="RefSeq" id="WP_018624545.1">
    <property type="nucleotide sequence ID" value="NZ_CP140158.1"/>
</dbReference>
<proteinExistence type="predicted"/>
<name>A0ABZ0X7C1_9GAMM</name>
<organism evidence="1 2">
    <name type="scientific">Kangiella aquimarina</name>
    <dbReference type="NCBI Taxonomy" id="261965"/>
    <lineage>
        <taxon>Bacteria</taxon>
        <taxon>Pseudomonadati</taxon>
        <taxon>Pseudomonadota</taxon>
        <taxon>Gammaproteobacteria</taxon>
        <taxon>Kangiellales</taxon>
        <taxon>Kangiellaceae</taxon>
        <taxon>Kangiella</taxon>
    </lineage>
</organism>
<evidence type="ECO:0000313" key="2">
    <source>
        <dbReference type="Proteomes" id="UP001324185"/>
    </source>
</evidence>
<dbReference type="Proteomes" id="UP001324185">
    <property type="component" value="Chromosome"/>
</dbReference>
<accession>A0ABZ0X7C1</accession>
<sequence>MPWDQNKCQWGYPPHFTNQDAAQAVALADFNNSVFVNTSQAGQTRQAYTYVVMQGYRICVVGHIHPQANQPPLPGNAFIPGWLEWAMPTPTPSVAVIEGLPDGGNFPGDNRYPHPV</sequence>
<protein>
    <submittedName>
        <fullName evidence="1">Uncharacterized protein</fullName>
    </submittedName>
</protein>
<evidence type="ECO:0000313" key="1">
    <source>
        <dbReference type="EMBL" id="WQG86498.1"/>
    </source>
</evidence>
<reference evidence="1 2" key="1">
    <citation type="submission" date="2023-11" db="EMBL/GenBank/DDBJ databases">
        <title>MicrobeMod: A computational toolkit for identifying prokaryotic methylation and restriction-modification with nanopore sequencing.</title>
        <authorList>
            <person name="Crits-Christoph A."/>
            <person name="Kang S.C."/>
            <person name="Lee H."/>
            <person name="Ostrov N."/>
        </authorList>
    </citation>
    <scope>NUCLEOTIDE SEQUENCE [LARGE SCALE GENOMIC DNA]</scope>
    <source>
        <strain evidence="1 2">DSMZ 16071</strain>
    </source>
</reference>
<dbReference type="EMBL" id="CP140158">
    <property type="protein sequence ID" value="WQG86498.1"/>
    <property type="molecule type" value="Genomic_DNA"/>
</dbReference>